<evidence type="ECO:0000313" key="5">
    <source>
        <dbReference type="Proteomes" id="UP000477680"/>
    </source>
</evidence>
<feature type="compositionally biased region" description="Low complexity" evidence="1">
    <location>
        <begin position="173"/>
        <end position="192"/>
    </location>
</feature>
<dbReference type="Gene3D" id="2.60.40.3500">
    <property type="match status" value="1"/>
</dbReference>
<evidence type="ECO:0000259" key="3">
    <source>
        <dbReference type="Pfam" id="PF11741"/>
    </source>
</evidence>
<feature type="domain" description="AMIN" evidence="3">
    <location>
        <begin position="35"/>
        <end position="135"/>
    </location>
</feature>
<organism evidence="4 5">
    <name type="scientific">Kineobactrum salinum</name>
    <dbReference type="NCBI Taxonomy" id="2708301"/>
    <lineage>
        <taxon>Bacteria</taxon>
        <taxon>Pseudomonadati</taxon>
        <taxon>Pseudomonadota</taxon>
        <taxon>Gammaproteobacteria</taxon>
        <taxon>Cellvibrionales</taxon>
        <taxon>Halieaceae</taxon>
        <taxon>Kineobactrum</taxon>
    </lineage>
</organism>
<name>A0A6C0U177_9GAMM</name>
<dbReference type="InterPro" id="IPR021731">
    <property type="entry name" value="AMIN_dom"/>
</dbReference>
<feature type="compositionally biased region" description="Polar residues" evidence="1">
    <location>
        <begin position="195"/>
        <end position="209"/>
    </location>
</feature>
<evidence type="ECO:0000256" key="2">
    <source>
        <dbReference type="SAM" id="SignalP"/>
    </source>
</evidence>
<evidence type="ECO:0000313" key="4">
    <source>
        <dbReference type="EMBL" id="QIB64737.1"/>
    </source>
</evidence>
<gene>
    <name evidence="4" type="ORF">G3T16_04370</name>
</gene>
<feature type="signal peptide" evidence="2">
    <location>
        <begin position="1"/>
        <end position="27"/>
    </location>
</feature>
<reference evidence="4 5" key="1">
    <citation type="submission" date="2020-02" db="EMBL/GenBank/DDBJ databases">
        <title>Genome sequencing for Kineobactrum sp. M2.</title>
        <authorList>
            <person name="Park S.-J."/>
        </authorList>
    </citation>
    <scope>NUCLEOTIDE SEQUENCE [LARGE SCALE GENOMIC DNA]</scope>
    <source>
        <strain evidence="4 5">M2</strain>
    </source>
</reference>
<feature type="chain" id="PRO_5025668105" evidence="2">
    <location>
        <begin position="28"/>
        <end position="398"/>
    </location>
</feature>
<dbReference type="Proteomes" id="UP000477680">
    <property type="component" value="Chromosome"/>
</dbReference>
<protein>
    <submittedName>
        <fullName evidence="4">AMIN domain-containing protein</fullName>
    </submittedName>
</protein>
<dbReference type="Pfam" id="PF11741">
    <property type="entry name" value="AMIN"/>
    <property type="match status" value="1"/>
</dbReference>
<evidence type="ECO:0000256" key="1">
    <source>
        <dbReference type="SAM" id="MobiDB-lite"/>
    </source>
</evidence>
<dbReference type="KEGG" id="kim:G3T16_04370"/>
<dbReference type="EMBL" id="CP048711">
    <property type="protein sequence ID" value="QIB64737.1"/>
    <property type="molecule type" value="Genomic_DNA"/>
</dbReference>
<accession>A0A6C0U177</accession>
<proteinExistence type="predicted"/>
<keyword evidence="5" id="KW-1185">Reference proteome</keyword>
<dbReference type="AlphaFoldDB" id="A0A6C0U177"/>
<keyword evidence="2" id="KW-0732">Signal</keyword>
<sequence>MEYRNCLLLLAVLAGLLYGPAAGSANAGGTTVVEDVRVGLTPGRTRVVLDLTSAPTYRVLPQDDPEAIAIELEQAELSAPAGSSERFAGSSVRQLNSAVVDDGRLRIELLLRQPDLRLRAFPMPPGGGRGHRLVLDLYQDATAGEPEAAPVATAEPGPGERRISREAGASRLDTQAPMQQAAAPQTQGADAGTEPGSTPAQARSRQPTSPGLEISFSGTLEQEWAYASARNRNQKFETLIQPRWDVGLPGGGASVTAIARLRLDAVGDLGPDASKPDNYSSATAPWHNNSHSALSLRALYLDFRAAGADWRLGKQQVVWGRRTASRCWMWSTRRATASSSWTTLTSRGFRCGWPTSICRWAMRPTCSCCGFPIPPITNSLSLAHPLPPVHPACCRRCR</sequence>
<feature type="region of interest" description="Disordered" evidence="1">
    <location>
        <begin position="170"/>
        <end position="214"/>
    </location>
</feature>